<evidence type="ECO:0000313" key="2">
    <source>
        <dbReference type="Proteomes" id="UP001229209"/>
    </source>
</evidence>
<keyword evidence="2" id="KW-1185">Reference proteome</keyword>
<evidence type="ECO:0008006" key="3">
    <source>
        <dbReference type="Google" id="ProtNLM"/>
    </source>
</evidence>
<gene>
    <name evidence="1" type="ORF">J2S04_001607</name>
</gene>
<proteinExistence type="predicted"/>
<dbReference type="Proteomes" id="UP001229209">
    <property type="component" value="Unassembled WGS sequence"/>
</dbReference>
<dbReference type="EMBL" id="JAURUO010000008">
    <property type="protein sequence ID" value="MDP9728656.1"/>
    <property type="molecule type" value="Genomic_DNA"/>
</dbReference>
<protein>
    <recommendedName>
        <fullName evidence="3">Transposase</fullName>
    </recommendedName>
</protein>
<organism evidence="1 2">
    <name type="scientific">Alicyclobacillus tolerans</name>
    <dbReference type="NCBI Taxonomy" id="90970"/>
    <lineage>
        <taxon>Bacteria</taxon>
        <taxon>Bacillati</taxon>
        <taxon>Bacillota</taxon>
        <taxon>Bacilli</taxon>
        <taxon>Bacillales</taxon>
        <taxon>Alicyclobacillaceae</taxon>
        <taxon>Alicyclobacillus</taxon>
    </lineage>
</organism>
<accession>A0ABT9LWL6</accession>
<evidence type="ECO:0000313" key="1">
    <source>
        <dbReference type="EMBL" id="MDP9728656.1"/>
    </source>
</evidence>
<reference evidence="1 2" key="1">
    <citation type="submission" date="2023-07" db="EMBL/GenBank/DDBJ databases">
        <title>Genomic Encyclopedia of Type Strains, Phase IV (KMG-IV): sequencing the most valuable type-strain genomes for metagenomic binning, comparative biology and taxonomic classification.</title>
        <authorList>
            <person name="Goeker M."/>
        </authorList>
    </citation>
    <scope>NUCLEOTIDE SEQUENCE [LARGE SCALE GENOMIC DNA]</scope>
    <source>
        <strain evidence="1 2">DSM 25924</strain>
    </source>
</reference>
<dbReference type="RefSeq" id="WP_306954338.1">
    <property type="nucleotide sequence ID" value="NZ_JAURUO010000008.1"/>
</dbReference>
<name>A0ABT9LWL6_9BACL</name>
<sequence>MLKALPKVGYEHEGRRLTLKEKALWAGENPCFRDCRHWSK</sequence>
<comment type="caution">
    <text evidence="1">The sequence shown here is derived from an EMBL/GenBank/DDBJ whole genome shotgun (WGS) entry which is preliminary data.</text>
</comment>